<dbReference type="PANTHER" id="PTHR43547">
    <property type="entry name" value="TWO-COMPONENT HISTIDINE KINASE"/>
    <property type="match status" value="1"/>
</dbReference>
<dbReference type="InterPro" id="IPR003661">
    <property type="entry name" value="HisK_dim/P_dom"/>
</dbReference>
<dbReference type="RefSeq" id="WP_218934290.1">
    <property type="nucleotide sequence ID" value="NZ_CP036261.1"/>
</dbReference>
<dbReference type="InterPro" id="IPR036097">
    <property type="entry name" value="HisK_dim/P_sf"/>
</dbReference>
<keyword evidence="7" id="KW-0067">ATP-binding</keyword>
<dbReference type="InterPro" id="IPR013656">
    <property type="entry name" value="PAS_4"/>
</dbReference>
<evidence type="ECO:0000256" key="7">
    <source>
        <dbReference type="ARBA" id="ARBA00022840"/>
    </source>
</evidence>
<dbReference type="InterPro" id="IPR003594">
    <property type="entry name" value="HATPase_dom"/>
</dbReference>
<dbReference type="InterPro" id="IPR035965">
    <property type="entry name" value="PAS-like_dom_sf"/>
</dbReference>
<dbReference type="Pfam" id="PF00072">
    <property type="entry name" value="Response_reg"/>
    <property type="match status" value="2"/>
</dbReference>
<proteinExistence type="predicted"/>
<dbReference type="InterPro" id="IPR004358">
    <property type="entry name" value="Sig_transdc_His_kin-like_C"/>
</dbReference>
<dbReference type="SMART" id="SM00065">
    <property type="entry name" value="GAF"/>
    <property type="match status" value="1"/>
</dbReference>
<dbReference type="SMART" id="SM00388">
    <property type="entry name" value="HisKA"/>
    <property type="match status" value="2"/>
</dbReference>
<feature type="domain" description="PAC" evidence="14">
    <location>
        <begin position="1379"/>
        <end position="1431"/>
    </location>
</feature>
<feature type="modified residue" description="4-aspartylphosphate" evidence="9">
    <location>
        <position position="1728"/>
    </location>
</feature>
<dbReference type="InterPro" id="IPR001789">
    <property type="entry name" value="Sig_transdc_resp-reg_receiver"/>
</dbReference>
<feature type="domain" description="Histidine kinase" evidence="11">
    <location>
        <begin position="340"/>
        <end position="559"/>
    </location>
</feature>
<feature type="domain" description="PAC" evidence="14">
    <location>
        <begin position="961"/>
        <end position="1012"/>
    </location>
</feature>
<keyword evidence="5" id="KW-0547">Nucleotide-binding</keyword>
<keyword evidence="16" id="KW-1185">Reference proteome</keyword>
<organism evidence="15 16">
    <name type="scientific">Rosistilla ulvae</name>
    <dbReference type="NCBI Taxonomy" id="1930277"/>
    <lineage>
        <taxon>Bacteria</taxon>
        <taxon>Pseudomonadati</taxon>
        <taxon>Planctomycetota</taxon>
        <taxon>Planctomycetia</taxon>
        <taxon>Pirellulales</taxon>
        <taxon>Pirellulaceae</taxon>
        <taxon>Rosistilla</taxon>
    </lineage>
</organism>
<feature type="modified residue" description="4-aspartylphosphate" evidence="9">
    <location>
        <position position="676"/>
    </location>
</feature>
<dbReference type="EMBL" id="CP036261">
    <property type="protein sequence ID" value="QDS90009.1"/>
    <property type="molecule type" value="Genomic_DNA"/>
</dbReference>
<dbReference type="Pfam" id="PF13185">
    <property type="entry name" value="GAF_2"/>
    <property type="match status" value="1"/>
</dbReference>
<feature type="domain" description="Response regulatory" evidence="12">
    <location>
        <begin position="628"/>
        <end position="743"/>
    </location>
</feature>
<feature type="compositionally biased region" description="Polar residues" evidence="10">
    <location>
        <begin position="600"/>
        <end position="622"/>
    </location>
</feature>
<feature type="domain" description="PAC" evidence="14">
    <location>
        <begin position="835"/>
        <end position="887"/>
    </location>
</feature>
<evidence type="ECO:0000259" key="14">
    <source>
        <dbReference type="PROSITE" id="PS50113"/>
    </source>
</evidence>
<dbReference type="EC" id="2.7.13.3" evidence="2"/>
<dbReference type="InterPro" id="IPR005467">
    <property type="entry name" value="His_kinase_dom"/>
</dbReference>
<dbReference type="FunFam" id="3.30.565.10:FF:000006">
    <property type="entry name" value="Sensor histidine kinase WalK"/>
    <property type="match status" value="1"/>
</dbReference>
<feature type="domain" description="PAS" evidence="13">
    <location>
        <begin position="1306"/>
        <end position="1376"/>
    </location>
</feature>
<dbReference type="FunFam" id="3.30.450.20:FF:000099">
    <property type="entry name" value="Sensory box sensor histidine kinase"/>
    <property type="match status" value="2"/>
</dbReference>
<dbReference type="PRINTS" id="PR00344">
    <property type="entry name" value="BCTRLSENSOR"/>
</dbReference>
<dbReference type="CDD" id="cd00130">
    <property type="entry name" value="PAS"/>
    <property type="match status" value="3"/>
</dbReference>
<dbReference type="Gene3D" id="3.40.50.2300">
    <property type="match status" value="2"/>
</dbReference>
<dbReference type="InterPro" id="IPR000700">
    <property type="entry name" value="PAS-assoc_C"/>
</dbReference>
<dbReference type="SUPFAM" id="SSF52172">
    <property type="entry name" value="CheY-like"/>
    <property type="match status" value="2"/>
</dbReference>
<sequence>MARRTRDFDWSQTPVGPIERWPAALKTAVQIMLGSRYAMWLGWGPDFTFFYNDAYAQMTLGPKHPAAFGKPARDVWSEIWDDVGPRAEKVLRTGEATWDEGLLLFLQRSGFPEETYHTFSYSPLPGDDGTVDGMLCVVTEDTQRTIGERRLKTLRELAAGTTDTLRNAADACERAAEILGNNLRDLPFSLIYLLDSDQRFAHLHGTAGLPPDEIIAPASIDLTNNPTPWPLANVSDSGTPVHVDALPDRLHELNVGIWPEPPTGAVVLPLARPGQHQMDGFLVAGISPRLPFEDRYRGFFDLLAGQLVTVVANAKAYEEERRRSDALAELDRAKTAFFSNVSHEFRTPLTLILGPVGDMLNRSGPEEISPQIKRDLEIVNRNGMRLLRLVNSLLDFSRLEAGRAEAHFRPLDLAKLTSELASVFRSAMENAGLEYHVDCRRIRQAVFVDFDLWEKIVLNLLSNAHKYTLKGKVSILLDETDDGVRLRVSDTGSGIPAEHLAKIFDRFHRIEGTVGRSHEGSGIGLALVHDLVQMHGGTIEVESQLGVGSVFTIRLPRGKAHLPSDQVVDSPADSPGDMPATRLAVSIVDEALRWLPHQATHASAASHDGNNQNEFAETSPSSRSDKPVILVADDNADMLSYVSRLLASHYRVVSVSDGQQALERIKVQPPDLILSDVMMPRLGGGELLEQVREDRELADIPFILLSARAGEESCVEGLRSGADDYLIKPFTARELLARVEAHLKIAKLRGEATRLAKESEARLTIALAAARMFVWDWNLESGEVTLSENCTEVLPKFLQQTRFASVSDVFELVHPEDVDRVRATIDQAVESGSEFEIQFRCLNEEGEIAWLEDRGQVISDEHGNPVRMLGVVVDVTEQKHSQESLHQRERFLQAIFDATPECIKLVAADGTLVQMNTAGLQMVEADKESDVVGQSVWGIIAAEHRDAFRNFNEDICRGRRGILEFDIVGKSGTRRQMETHAVPLPLDDGRTVQLAVTRDVTERKQAEAAMREREAAFRGMADNAPAMLWVTDPKGHCTFISRGWCEFTGQTADEGLGTGWLRAVHPDDRESSGKIFQHANENRQPFTIDYRVLTADGEYRWAIDMGRPHFDSNHNFLGFIGSVTDNHQRKTAQDFRLSQARVLEMINNHRPLREVLTEVVYFLERQIDGGLGSILLLDENCERMRLGAAPHLADAYNQAIDGIRIGEGQGSCGTAAHRRATVLVEDIQSDPLWTNFRDLAAVHGIAGACWSEPILLGDGTLLGTLAVYFPVPRTAREEEFAAMQQLAGFAAIAIERYRAHKAIHESEQRFRILADNMSQLAWTCDAFGEVNWFNQRWYDYTGRSFEEMRGWGWTKVLQAEHRARVVDGVERARNREDVWEDTFPMLGANGEYRWFLSRAVPIRGEQGKVLRWFGTNTDVTELRDVQQLLRDADQRKDEFLAMLAHELRNPLAPIRSGLDLLAMEPEHPQNDMIKMMQDQVDHVVRLVDDLLDVARIMRGKVELRREPVELAPLVRQSVDAVRPAIDSHQHELTVSLPNRSVWLDADPVRIVQVIENLLGNAAKYMEAGGNIQLSVDPHDDRVSICVRDEGIGIDAELLPRVFQLFTQSSRSLDRSQGGLGIGLTLVKQLVELHGGTVMVESEGIGHGSQFTVTLPTGKVSAQQSEESPDQHQLSKVRRIVLVDDNRSAVFLLDRLLKKFGKHEIHHASDGPSALELIRKEHPEIVLLDIGLPGLDGFQVAEAIRQEGKFDDILMIALTGYGHEEARQRCERVGFDEHLVKPPSVDQIKKILSHCKLR</sequence>
<dbReference type="Pfam" id="PF08447">
    <property type="entry name" value="PAS_3"/>
    <property type="match status" value="2"/>
</dbReference>
<dbReference type="InterPro" id="IPR029016">
    <property type="entry name" value="GAF-like_dom_sf"/>
</dbReference>
<dbReference type="InterPro" id="IPR011006">
    <property type="entry name" value="CheY-like_superfamily"/>
</dbReference>
<evidence type="ECO:0000259" key="11">
    <source>
        <dbReference type="PROSITE" id="PS50109"/>
    </source>
</evidence>
<dbReference type="PROSITE" id="PS50110">
    <property type="entry name" value="RESPONSE_REGULATORY"/>
    <property type="match status" value="2"/>
</dbReference>
<dbReference type="PROSITE" id="PS50109">
    <property type="entry name" value="HIS_KIN"/>
    <property type="match status" value="2"/>
</dbReference>
<dbReference type="NCBIfam" id="TIGR00229">
    <property type="entry name" value="sensory_box"/>
    <property type="match status" value="4"/>
</dbReference>
<keyword evidence="3 9" id="KW-0597">Phosphoprotein</keyword>
<evidence type="ECO:0000313" key="16">
    <source>
        <dbReference type="Proteomes" id="UP000319557"/>
    </source>
</evidence>
<dbReference type="PROSITE" id="PS50112">
    <property type="entry name" value="PAS"/>
    <property type="match status" value="3"/>
</dbReference>
<evidence type="ECO:0000256" key="4">
    <source>
        <dbReference type="ARBA" id="ARBA00022679"/>
    </source>
</evidence>
<dbReference type="SMART" id="SM00091">
    <property type="entry name" value="PAS"/>
    <property type="match status" value="4"/>
</dbReference>
<evidence type="ECO:0000256" key="6">
    <source>
        <dbReference type="ARBA" id="ARBA00022777"/>
    </source>
</evidence>
<keyword evidence="8" id="KW-0902">Two-component regulatory system</keyword>
<dbReference type="FunFam" id="1.10.287.130:FF:000045">
    <property type="entry name" value="Two-component system sensor histidine kinase/response regulator"/>
    <property type="match status" value="1"/>
</dbReference>
<dbReference type="Gene3D" id="1.10.287.130">
    <property type="match status" value="2"/>
</dbReference>
<protein>
    <recommendedName>
        <fullName evidence="2">histidine kinase</fullName>
        <ecNumber evidence="2">2.7.13.3</ecNumber>
    </recommendedName>
</protein>
<evidence type="ECO:0000256" key="2">
    <source>
        <dbReference type="ARBA" id="ARBA00012438"/>
    </source>
</evidence>
<accession>A0A517M563</accession>
<dbReference type="SUPFAM" id="SSF55874">
    <property type="entry name" value="ATPase domain of HSP90 chaperone/DNA topoisomerase II/histidine kinase"/>
    <property type="match status" value="2"/>
</dbReference>
<dbReference type="SUPFAM" id="SSF47384">
    <property type="entry name" value="Homodimeric domain of signal transducing histidine kinase"/>
    <property type="match status" value="2"/>
</dbReference>
<dbReference type="SUPFAM" id="SSF55781">
    <property type="entry name" value="GAF domain-like"/>
    <property type="match status" value="2"/>
</dbReference>
<keyword evidence="4 15" id="KW-0808">Transferase</keyword>
<dbReference type="InterPro" id="IPR001610">
    <property type="entry name" value="PAC"/>
</dbReference>
<evidence type="ECO:0000256" key="8">
    <source>
        <dbReference type="ARBA" id="ARBA00023012"/>
    </source>
</evidence>
<dbReference type="CDD" id="cd16922">
    <property type="entry name" value="HATPase_EvgS-ArcB-TorS-like"/>
    <property type="match status" value="1"/>
</dbReference>
<comment type="catalytic activity">
    <reaction evidence="1">
        <text>ATP + protein L-histidine = ADP + protein N-phospho-L-histidine.</text>
        <dbReference type="EC" id="2.7.13.3"/>
    </reaction>
</comment>
<evidence type="ECO:0000256" key="9">
    <source>
        <dbReference type="PROSITE-ProRule" id="PRU00169"/>
    </source>
</evidence>
<gene>
    <name evidence="15" type="primary">tmoS</name>
    <name evidence="15" type="ORF">EC9_42120</name>
</gene>
<dbReference type="Gene3D" id="3.30.565.10">
    <property type="entry name" value="Histidine kinase-like ATPase, C-terminal domain"/>
    <property type="match status" value="2"/>
</dbReference>
<dbReference type="FunFam" id="3.30.565.10:FF:000037">
    <property type="entry name" value="Hybrid sensor histidine kinase/response regulator"/>
    <property type="match status" value="1"/>
</dbReference>
<dbReference type="InterPro" id="IPR036890">
    <property type="entry name" value="HATPase_C_sf"/>
</dbReference>
<feature type="domain" description="Response regulatory" evidence="12">
    <location>
        <begin position="1678"/>
        <end position="1795"/>
    </location>
</feature>
<dbReference type="InterPro" id="IPR013655">
    <property type="entry name" value="PAS_fold_3"/>
</dbReference>
<dbReference type="KEGG" id="ruv:EC9_42120"/>
<keyword evidence="6 15" id="KW-0418">Kinase</keyword>
<feature type="region of interest" description="Disordered" evidence="10">
    <location>
        <begin position="599"/>
        <end position="624"/>
    </location>
</feature>
<evidence type="ECO:0000256" key="3">
    <source>
        <dbReference type="ARBA" id="ARBA00022553"/>
    </source>
</evidence>
<dbReference type="CDD" id="cd00082">
    <property type="entry name" value="HisKA"/>
    <property type="match status" value="2"/>
</dbReference>
<feature type="domain" description="PAC" evidence="14">
    <location>
        <begin position="1086"/>
        <end position="1138"/>
    </location>
</feature>
<dbReference type="Pfam" id="PF08448">
    <property type="entry name" value="PAS_4"/>
    <property type="match status" value="2"/>
</dbReference>
<dbReference type="SMART" id="SM00086">
    <property type="entry name" value="PAC"/>
    <property type="match status" value="5"/>
</dbReference>
<dbReference type="InterPro" id="IPR000014">
    <property type="entry name" value="PAS"/>
</dbReference>
<evidence type="ECO:0000259" key="13">
    <source>
        <dbReference type="PROSITE" id="PS50112"/>
    </source>
</evidence>
<dbReference type="Gene3D" id="3.30.450.40">
    <property type="match status" value="2"/>
</dbReference>
<dbReference type="GO" id="GO:0000155">
    <property type="term" value="F:phosphorelay sensor kinase activity"/>
    <property type="evidence" value="ECO:0007669"/>
    <property type="project" value="InterPro"/>
</dbReference>
<dbReference type="SUPFAM" id="SSF55785">
    <property type="entry name" value="PYP-like sensor domain (PAS domain)"/>
    <property type="match status" value="4"/>
</dbReference>
<dbReference type="GO" id="GO:0005524">
    <property type="term" value="F:ATP binding"/>
    <property type="evidence" value="ECO:0007669"/>
    <property type="project" value="UniProtKB-KW"/>
</dbReference>
<evidence type="ECO:0000313" key="15">
    <source>
        <dbReference type="EMBL" id="QDS90009.1"/>
    </source>
</evidence>
<feature type="domain" description="PAS" evidence="13">
    <location>
        <begin position="1013"/>
        <end position="1083"/>
    </location>
</feature>
<reference evidence="15 16" key="1">
    <citation type="submission" date="2019-02" db="EMBL/GenBank/DDBJ databases">
        <title>Deep-cultivation of Planctomycetes and their phenomic and genomic characterization uncovers novel biology.</title>
        <authorList>
            <person name="Wiegand S."/>
            <person name="Jogler M."/>
            <person name="Boedeker C."/>
            <person name="Pinto D."/>
            <person name="Vollmers J."/>
            <person name="Rivas-Marin E."/>
            <person name="Kohn T."/>
            <person name="Peeters S.H."/>
            <person name="Heuer A."/>
            <person name="Rast P."/>
            <person name="Oberbeckmann S."/>
            <person name="Bunk B."/>
            <person name="Jeske O."/>
            <person name="Meyerdierks A."/>
            <person name="Storesund J.E."/>
            <person name="Kallscheuer N."/>
            <person name="Luecker S."/>
            <person name="Lage O.M."/>
            <person name="Pohl T."/>
            <person name="Merkel B.J."/>
            <person name="Hornburger P."/>
            <person name="Mueller R.-W."/>
            <person name="Bruemmer F."/>
            <person name="Labrenz M."/>
            <person name="Spormann A.M."/>
            <person name="Op den Camp H."/>
            <person name="Overmann J."/>
            <person name="Amann R."/>
            <person name="Jetten M.S.M."/>
            <person name="Mascher T."/>
            <person name="Medema M.H."/>
            <person name="Devos D.P."/>
            <person name="Kaster A.-K."/>
            <person name="Ovreas L."/>
            <person name="Rohde M."/>
            <person name="Galperin M.Y."/>
            <person name="Jogler C."/>
        </authorList>
    </citation>
    <scope>NUCLEOTIDE SEQUENCE [LARGE SCALE GENOMIC DNA]</scope>
    <source>
        <strain evidence="15 16">EC9</strain>
    </source>
</reference>
<evidence type="ECO:0000256" key="5">
    <source>
        <dbReference type="ARBA" id="ARBA00022741"/>
    </source>
</evidence>
<dbReference type="SMART" id="SM00448">
    <property type="entry name" value="REC"/>
    <property type="match status" value="2"/>
</dbReference>
<dbReference type="Pfam" id="PF02518">
    <property type="entry name" value="HATPase_c"/>
    <property type="match status" value="2"/>
</dbReference>
<dbReference type="PROSITE" id="PS50113">
    <property type="entry name" value="PAC"/>
    <property type="match status" value="4"/>
</dbReference>
<evidence type="ECO:0000256" key="10">
    <source>
        <dbReference type="SAM" id="MobiDB-lite"/>
    </source>
</evidence>
<dbReference type="InterPro" id="IPR003018">
    <property type="entry name" value="GAF"/>
</dbReference>
<dbReference type="Gene3D" id="3.30.450.20">
    <property type="entry name" value="PAS domain"/>
    <property type="match status" value="5"/>
</dbReference>
<dbReference type="PANTHER" id="PTHR43547:SF2">
    <property type="entry name" value="HYBRID SIGNAL TRANSDUCTION HISTIDINE KINASE C"/>
    <property type="match status" value="1"/>
</dbReference>
<dbReference type="SMART" id="SM00387">
    <property type="entry name" value="HATPase_c"/>
    <property type="match status" value="2"/>
</dbReference>
<feature type="domain" description="PAS" evidence="13">
    <location>
        <begin position="792"/>
        <end position="832"/>
    </location>
</feature>
<dbReference type="Pfam" id="PF00512">
    <property type="entry name" value="HisKA"/>
    <property type="match status" value="2"/>
</dbReference>
<evidence type="ECO:0000259" key="12">
    <source>
        <dbReference type="PROSITE" id="PS50110"/>
    </source>
</evidence>
<dbReference type="CDD" id="cd17574">
    <property type="entry name" value="REC_OmpR"/>
    <property type="match status" value="1"/>
</dbReference>
<feature type="domain" description="Histidine kinase" evidence="11">
    <location>
        <begin position="1442"/>
        <end position="1658"/>
    </location>
</feature>
<evidence type="ECO:0000256" key="1">
    <source>
        <dbReference type="ARBA" id="ARBA00000085"/>
    </source>
</evidence>
<name>A0A517M563_9BACT</name>
<dbReference type="Proteomes" id="UP000319557">
    <property type="component" value="Chromosome"/>
</dbReference>